<reference evidence="3" key="1">
    <citation type="submission" date="2021-01" db="EMBL/GenBank/DDBJ databases">
        <title>Metabolic potential, ecology and presence of endohyphal bacteria is reflected in genomic diversity of Mucoromycotina.</title>
        <authorList>
            <person name="Muszewska A."/>
            <person name="Okrasinska A."/>
            <person name="Steczkiewicz K."/>
            <person name="Drgas O."/>
            <person name="Orlowska M."/>
            <person name="Perlinska-Lenart U."/>
            <person name="Aleksandrzak-Piekarczyk T."/>
            <person name="Szatraj K."/>
            <person name="Zielenkiewicz U."/>
            <person name="Pilsyk S."/>
            <person name="Malc E."/>
            <person name="Mieczkowski P."/>
            <person name="Kruszewska J.S."/>
            <person name="Biernat P."/>
            <person name="Pawlowska J."/>
        </authorList>
    </citation>
    <scope>NUCLEOTIDE SEQUENCE</scope>
    <source>
        <strain evidence="3">WA0000018081</strain>
    </source>
</reference>
<evidence type="ECO:0000313" key="4">
    <source>
        <dbReference type="Proteomes" id="UP000613177"/>
    </source>
</evidence>
<dbReference type="AlphaFoldDB" id="A0A8H7SLW2"/>
<dbReference type="EMBL" id="JAEPRE010000142">
    <property type="protein sequence ID" value="KAG2231617.1"/>
    <property type="molecule type" value="Genomic_DNA"/>
</dbReference>
<keyword evidence="1" id="KW-0479">Metal-binding</keyword>
<dbReference type="PROSITE" id="PS50966">
    <property type="entry name" value="ZF_SWIM"/>
    <property type="match status" value="1"/>
</dbReference>
<accession>A0A8H7SLW2</accession>
<name>A0A8H7SLW2_9FUNG</name>
<evidence type="ECO:0000313" key="3">
    <source>
        <dbReference type="EMBL" id="KAG2231617.1"/>
    </source>
</evidence>
<gene>
    <name evidence="3" type="ORF">INT48_006373</name>
</gene>
<keyword evidence="4" id="KW-1185">Reference proteome</keyword>
<dbReference type="Proteomes" id="UP000613177">
    <property type="component" value="Unassembled WGS sequence"/>
</dbReference>
<keyword evidence="1" id="KW-0862">Zinc</keyword>
<dbReference type="GO" id="GO:0008270">
    <property type="term" value="F:zinc ion binding"/>
    <property type="evidence" value="ECO:0007669"/>
    <property type="project" value="UniProtKB-KW"/>
</dbReference>
<keyword evidence="1" id="KW-0863">Zinc-finger</keyword>
<comment type="caution">
    <text evidence="3">The sequence shown here is derived from an EMBL/GenBank/DDBJ whole genome shotgun (WGS) entry which is preliminary data.</text>
</comment>
<evidence type="ECO:0000259" key="2">
    <source>
        <dbReference type="PROSITE" id="PS50966"/>
    </source>
</evidence>
<protein>
    <recommendedName>
        <fullName evidence="2">SWIM-type domain-containing protein</fullName>
    </recommendedName>
</protein>
<proteinExistence type="predicted"/>
<feature type="domain" description="SWIM-type" evidence="2">
    <location>
        <begin position="53"/>
        <end position="91"/>
    </location>
</feature>
<organism evidence="3 4">
    <name type="scientific">Thamnidium elegans</name>
    <dbReference type="NCBI Taxonomy" id="101142"/>
    <lineage>
        <taxon>Eukaryota</taxon>
        <taxon>Fungi</taxon>
        <taxon>Fungi incertae sedis</taxon>
        <taxon>Mucoromycota</taxon>
        <taxon>Mucoromycotina</taxon>
        <taxon>Mucoromycetes</taxon>
        <taxon>Mucorales</taxon>
        <taxon>Mucorineae</taxon>
        <taxon>Mucoraceae</taxon>
        <taxon>Thamnidium</taxon>
    </lineage>
</organism>
<dbReference type="InterPro" id="IPR007527">
    <property type="entry name" value="Znf_SWIM"/>
</dbReference>
<sequence length="120" mass="14099">MPGTEKSDERSSRVEIKMLGLSSLLFDKNLEYKFAELRHRVVRFAMDKIRGSVSKGISRQKKIDQETCNCENQMNYNIPCYHILLKYEVIPLVIVPNRWRIELDKYDTGNNNSIEFKSEP</sequence>
<evidence type="ECO:0000256" key="1">
    <source>
        <dbReference type="PROSITE-ProRule" id="PRU00325"/>
    </source>
</evidence>